<dbReference type="InterPro" id="IPR036397">
    <property type="entry name" value="RNaseH_sf"/>
</dbReference>
<name>A0AAV0ELJ3_9ASTE</name>
<evidence type="ECO:0000313" key="2">
    <source>
        <dbReference type="EMBL" id="CAH9122910.1"/>
    </source>
</evidence>
<feature type="domain" description="RNase H type-1" evidence="1">
    <location>
        <begin position="87"/>
        <end position="204"/>
    </location>
</feature>
<dbReference type="Gene3D" id="3.30.420.10">
    <property type="entry name" value="Ribonuclease H-like superfamily/Ribonuclease H"/>
    <property type="match status" value="1"/>
</dbReference>
<keyword evidence="3" id="KW-1185">Reference proteome</keyword>
<organism evidence="2 3">
    <name type="scientific">Cuscuta epithymum</name>
    <dbReference type="NCBI Taxonomy" id="186058"/>
    <lineage>
        <taxon>Eukaryota</taxon>
        <taxon>Viridiplantae</taxon>
        <taxon>Streptophyta</taxon>
        <taxon>Embryophyta</taxon>
        <taxon>Tracheophyta</taxon>
        <taxon>Spermatophyta</taxon>
        <taxon>Magnoliopsida</taxon>
        <taxon>eudicotyledons</taxon>
        <taxon>Gunneridae</taxon>
        <taxon>Pentapetalae</taxon>
        <taxon>asterids</taxon>
        <taxon>lamiids</taxon>
        <taxon>Solanales</taxon>
        <taxon>Convolvulaceae</taxon>
        <taxon>Cuscuteae</taxon>
        <taxon>Cuscuta</taxon>
        <taxon>Cuscuta subgen. Cuscuta</taxon>
    </lineage>
</organism>
<gene>
    <name evidence="2" type="ORF">CEPIT_LOCUS24817</name>
</gene>
<dbReference type="InterPro" id="IPR053151">
    <property type="entry name" value="RNase_H-like"/>
</dbReference>
<dbReference type="EMBL" id="CAMAPF010000928">
    <property type="protein sequence ID" value="CAH9122910.1"/>
    <property type="molecule type" value="Genomic_DNA"/>
</dbReference>
<dbReference type="InterPro" id="IPR044730">
    <property type="entry name" value="RNase_H-like_dom_plant"/>
</dbReference>
<dbReference type="PANTHER" id="PTHR47723:SF22">
    <property type="entry name" value="RNASE H TYPE-1 DOMAIN-CONTAINING PROTEIN"/>
    <property type="match status" value="1"/>
</dbReference>
<evidence type="ECO:0000313" key="3">
    <source>
        <dbReference type="Proteomes" id="UP001152523"/>
    </source>
</evidence>
<dbReference type="Proteomes" id="UP001152523">
    <property type="component" value="Unassembled WGS sequence"/>
</dbReference>
<dbReference type="InterPro" id="IPR002156">
    <property type="entry name" value="RNaseH_domain"/>
</dbReference>
<dbReference type="GO" id="GO:0004523">
    <property type="term" value="F:RNA-DNA hybrid ribonuclease activity"/>
    <property type="evidence" value="ECO:0007669"/>
    <property type="project" value="InterPro"/>
</dbReference>
<dbReference type="AlphaFoldDB" id="A0AAV0ELJ3"/>
<evidence type="ECO:0000259" key="1">
    <source>
        <dbReference type="Pfam" id="PF13456"/>
    </source>
</evidence>
<dbReference type="SUPFAM" id="SSF53098">
    <property type="entry name" value="Ribonuclease H-like"/>
    <property type="match status" value="1"/>
</dbReference>
<comment type="caution">
    <text evidence="2">The sequence shown here is derived from an EMBL/GenBank/DDBJ whole genome shotgun (WGS) entry which is preliminary data.</text>
</comment>
<dbReference type="GO" id="GO:0003676">
    <property type="term" value="F:nucleic acid binding"/>
    <property type="evidence" value="ECO:0007669"/>
    <property type="project" value="InterPro"/>
</dbReference>
<protein>
    <recommendedName>
        <fullName evidence="1">RNase H type-1 domain-containing protein</fullName>
    </recommendedName>
</protein>
<sequence>MVPGIISWHIWKYYNQMVWDSKPYSIKGAIKDIKTHIHNWVSSNANNKFIKFDSQLHEEGLMPNIRKSGTIKAVKWSITSDATLCLNVDASFSQTFSAGGAIIRDRGGQILDSFCFPTSSTSAIHAEIEALLKSIEAATSKGLKGFEVQTDCQDIHNAYQGKTTIPGFMNSKILKIKELCNINNLKLTHTVREANRPAHLLAKEGRRSTSFCRYDEHTLPPQVLQACSEDRRGRPFFRDTG</sequence>
<accession>A0AAV0ELJ3</accession>
<dbReference type="InterPro" id="IPR012337">
    <property type="entry name" value="RNaseH-like_sf"/>
</dbReference>
<proteinExistence type="predicted"/>
<dbReference type="CDD" id="cd06222">
    <property type="entry name" value="RNase_H_like"/>
    <property type="match status" value="1"/>
</dbReference>
<reference evidence="2" key="1">
    <citation type="submission" date="2022-07" db="EMBL/GenBank/DDBJ databases">
        <authorList>
            <person name="Macas J."/>
            <person name="Novak P."/>
            <person name="Neumann P."/>
        </authorList>
    </citation>
    <scope>NUCLEOTIDE SEQUENCE</scope>
</reference>
<dbReference type="PANTHER" id="PTHR47723">
    <property type="entry name" value="OS05G0353850 PROTEIN"/>
    <property type="match status" value="1"/>
</dbReference>
<dbReference type="Pfam" id="PF13456">
    <property type="entry name" value="RVT_3"/>
    <property type="match status" value="1"/>
</dbReference>